<reference evidence="2" key="1">
    <citation type="journal article" date="2011" name="Plant Physiol.">
        <title>Comprehensive sequence analysis of 24,783 barley full-length cDNAs derived from 12 clone libraries.</title>
        <authorList>
            <person name="Matsumoto T."/>
            <person name="Tanaka T."/>
            <person name="Sakai H."/>
            <person name="Amano N."/>
            <person name="Kanamori H."/>
            <person name="Kurita K."/>
            <person name="Kikuta A."/>
            <person name="Kamiya K."/>
            <person name="Yamamoto M."/>
            <person name="Ikawa H."/>
            <person name="Fujii N."/>
            <person name="Hori K."/>
            <person name="Itoh T."/>
            <person name="Sato K."/>
        </authorList>
    </citation>
    <scope>NUCLEOTIDE SEQUENCE</scope>
</reference>
<proteinExistence type="evidence at transcript level"/>
<name>F2E846_HORVV</name>
<evidence type="ECO:0000256" key="1">
    <source>
        <dbReference type="SAM" id="MobiDB-lite"/>
    </source>
</evidence>
<feature type="region of interest" description="Disordered" evidence="1">
    <location>
        <begin position="62"/>
        <end position="95"/>
    </location>
</feature>
<accession>F2E846</accession>
<protein>
    <submittedName>
        <fullName evidence="2">Predicted protein</fullName>
    </submittedName>
</protein>
<dbReference type="AlphaFoldDB" id="F2E846"/>
<organism evidence="2">
    <name type="scientific">Hordeum vulgare subsp. vulgare</name>
    <name type="common">Domesticated barley</name>
    <dbReference type="NCBI Taxonomy" id="112509"/>
    <lineage>
        <taxon>Eukaryota</taxon>
        <taxon>Viridiplantae</taxon>
        <taxon>Streptophyta</taxon>
        <taxon>Embryophyta</taxon>
        <taxon>Tracheophyta</taxon>
        <taxon>Spermatophyta</taxon>
        <taxon>Magnoliopsida</taxon>
        <taxon>Liliopsida</taxon>
        <taxon>Poales</taxon>
        <taxon>Poaceae</taxon>
        <taxon>BOP clade</taxon>
        <taxon>Pooideae</taxon>
        <taxon>Triticodae</taxon>
        <taxon>Triticeae</taxon>
        <taxon>Hordeinae</taxon>
        <taxon>Hordeum</taxon>
    </lineage>
</organism>
<evidence type="ECO:0000313" key="2">
    <source>
        <dbReference type="EMBL" id="BAK03518.1"/>
    </source>
</evidence>
<feature type="compositionally biased region" description="Polar residues" evidence="1">
    <location>
        <begin position="72"/>
        <end position="88"/>
    </location>
</feature>
<dbReference type="EMBL" id="AK372320">
    <property type="protein sequence ID" value="BAK03518.1"/>
    <property type="molecule type" value="mRNA"/>
</dbReference>
<sequence>MGLLQPVSTCIFSDLRVNLHLMCIYKSPWKLRPVSCRERNNRRDEPFCCWQWLHGRASLSPSRGLSVYEPQKQPQIPNSGRRSTSGNILQMPGDK</sequence>